<dbReference type="AlphaFoldDB" id="A0A219B4B9"/>
<accession>A0A219B4B9</accession>
<proteinExistence type="predicted"/>
<dbReference type="Proteomes" id="UP000198462">
    <property type="component" value="Unassembled WGS sequence"/>
</dbReference>
<organism evidence="1 2">
    <name type="scientific">Pacificimonas flava</name>
    <dbReference type="NCBI Taxonomy" id="1234595"/>
    <lineage>
        <taxon>Bacteria</taxon>
        <taxon>Pseudomonadati</taxon>
        <taxon>Pseudomonadota</taxon>
        <taxon>Alphaproteobacteria</taxon>
        <taxon>Sphingomonadales</taxon>
        <taxon>Sphingosinicellaceae</taxon>
        <taxon>Pacificimonas</taxon>
    </lineage>
</organism>
<dbReference type="OrthoDB" id="1633386at2"/>
<gene>
    <name evidence="1" type="ORF">B5C34_07065</name>
</gene>
<dbReference type="EMBL" id="NFZT01000001">
    <property type="protein sequence ID" value="OWV33240.1"/>
    <property type="molecule type" value="Genomic_DNA"/>
</dbReference>
<comment type="caution">
    <text evidence="1">The sequence shown here is derived from an EMBL/GenBank/DDBJ whole genome shotgun (WGS) entry which is preliminary data.</text>
</comment>
<evidence type="ECO:0000313" key="2">
    <source>
        <dbReference type="Proteomes" id="UP000198462"/>
    </source>
</evidence>
<sequence>MRRLPAALHERLAAPLSGTIFLWRLLRQDGAAFGFTSHDRPVVKGWPRTCFAAVTLAGSRRPGTSPSTGWICCPATKSMPKTDRPGRWRSPSWSAVCCRSN</sequence>
<name>A0A219B4B9_9SPHN</name>
<dbReference type="Pfam" id="PF09931">
    <property type="entry name" value="Phage_phiJL001_Gp84_N"/>
    <property type="match status" value="1"/>
</dbReference>
<protein>
    <submittedName>
        <fullName evidence="1">Uncharacterized protein</fullName>
    </submittedName>
</protein>
<reference evidence="2" key="1">
    <citation type="submission" date="2017-05" db="EMBL/GenBank/DDBJ databases">
        <authorList>
            <person name="Lin X."/>
        </authorList>
    </citation>
    <scope>NUCLEOTIDE SEQUENCE [LARGE SCALE GENOMIC DNA]</scope>
    <source>
        <strain evidence="2">JLT2012</strain>
    </source>
</reference>
<evidence type="ECO:0000313" key="1">
    <source>
        <dbReference type="EMBL" id="OWV33240.1"/>
    </source>
</evidence>
<keyword evidence="2" id="KW-1185">Reference proteome</keyword>